<dbReference type="EC" id="4.2.2.23" evidence="6"/>
<dbReference type="InterPro" id="IPR013784">
    <property type="entry name" value="Carb-bd-like_fold"/>
</dbReference>
<organism evidence="14 15">
    <name type="scientific">Xylanibacter muris</name>
    <dbReference type="NCBI Taxonomy" id="2736290"/>
    <lineage>
        <taxon>Bacteria</taxon>
        <taxon>Pseudomonadati</taxon>
        <taxon>Bacteroidota</taxon>
        <taxon>Bacteroidia</taxon>
        <taxon>Bacteroidales</taxon>
        <taxon>Prevotellaceae</taxon>
        <taxon>Xylanibacter</taxon>
    </lineage>
</organism>
<evidence type="ECO:0000256" key="11">
    <source>
        <dbReference type="SAM" id="SignalP"/>
    </source>
</evidence>
<dbReference type="Gene3D" id="2.60.120.260">
    <property type="entry name" value="Galactose-binding domain-like"/>
    <property type="match status" value="1"/>
</dbReference>
<feature type="signal peptide" evidence="11">
    <location>
        <begin position="1"/>
        <end position="19"/>
    </location>
</feature>
<dbReference type="RefSeq" id="WP_172272623.1">
    <property type="nucleotide sequence ID" value="NZ_CASGMU010000001.1"/>
</dbReference>
<dbReference type="SUPFAM" id="SSF49785">
    <property type="entry name" value="Galactose-binding domain-like"/>
    <property type="match status" value="1"/>
</dbReference>
<evidence type="ECO:0000256" key="2">
    <source>
        <dbReference type="ARBA" id="ARBA00001913"/>
    </source>
</evidence>
<evidence type="ECO:0000256" key="8">
    <source>
        <dbReference type="ARBA" id="ARBA00022729"/>
    </source>
</evidence>
<dbReference type="PANTHER" id="PTHR32018">
    <property type="entry name" value="RHAMNOGALACTURONATE LYASE FAMILY PROTEIN"/>
    <property type="match status" value="1"/>
</dbReference>
<dbReference type="EMBL" id="JABKKF010000001">
    <property type="protein sequence ID" value="NPD90994.1"/>
    <property type="molecule type" value="Genomic_DNA"/>
</dbReference>
<dbReference type="Pfam" id="PF14686">
    <property type="entry name" value="fn3_3"/>
    <property type="match status" value="1"/>
</dbReference>
<name>A0ABX2AIV2_9BACT</name>
<keyword evidence="10" id="KW-0456">Lyase</keyword>
<dbReference type="InterPro" id="IPR014718">
    <property type="entry name" value="GH-type_carb-bd"/>
</dbReference>
<evidence type="ECO:0000259" key="13">
    <source>
        <dbReference type="Pfam" id="PF14686"/>
    </source>
</evidence>
<dbReference type="Pfam" id="PF06045">
    <property type="entry name" value="Rhamnogal_lyase"/>
    <property type="match status" value="1"/>
</dbReference>
<feature type="domain" description="Rhamnogalacturonan lyase" evidence="13">
    <location>
        <begin position="344"/>
        <end position="403"/>
    </location>
</feature>
<dbReference type="InterPro" id="IPR029413">
    <property type="entry name" value="RG-lyase_II"/>
</dbReference>
<comment type="catalytic activity">
    <reaction evidence="1">
        <text>Endotype eliminative cleavage of L-alpha-rhamnopyranosyl-(1-&gt;4)-alpha-D-galactopyranosyluronic acid bonds of rhamnogalacturonan I domains in ramified hairy regions of pectin leaving L-rhamnopyranose at the reducing end and 4-deoxy-4,5-unsaturated D-galactopyranosyluronic acid at the non-reducing end.</text>
        <dbReference type="EC" id="4.2.2.23"/>
    </reaction>
</comment>
<keyword evidence="9" id="KW-0106">Calcium</keyword>
<dbReference type="SUPFAM" id="SSF74650">
    <property type="entry name" value="Galactose mutarotase-like"/>
    <property type="match status" value="1"/>
</dbReference>
<keyword evidence="8 11" id="KW-0732">Signal</keyword>
<keyword evidence="7" id="KW-0964">Secreted</keyword>
<comment type="caution">
    <text evidence="14">The sequence shown here is derived from an EMBL/GenBank/DDBJ whole genome shotgun (WGS) entry which is preliminary data.</text>
</comment>
<feature type="chain" id="PRO_5046285431" description="rhamnogalacturonan endolyase" evidence="11">
    <location>
        <begin position="20"/>
        <end position="635"/>
    </location>
</feature>
<evidence type="ECO:0000256" key="1">
    <source>
        <dbReference type="ARBA" id="ARBA00001324"/>
    </source>
</evidence>
<feature type="domain" description="Rhamnogalacturonan lyase" evidence="12">
    <location>
        <begin position="422"/>
        <end position="575"/>
    </location>
</feature>
<comment type="subcellular location">
    <subcellularLocation>
        <location evidence="3">Secreted</location>
    </subcellularLocation>
</comment>
<dbReference type="InterPro" id="IPR029411">
    <property type="entry name" value="RG-lyase_III"/>
</dbReference>
<reference evidence="14 15" key="1">
    <citation type="submission" date="2020-05" db="EMBL/GenBank/DDBJ databases">
        <title>Distinct polysaccharide utilization as determinants for interspecies competition between intestinal Prevotella spp.</title>
        <authorList>
            <person name="Galvez E.J.C."/>
            <person name="Iljazovic A."/>
            <person name="Strowig T."/>
        </authorList>
    </citation>
    <scope>NUCLEOTIDE SEQUENCE [LARGE SCALE GENOMIC DNA]</scope>
    <source>
        <strain evidence="14 15">PMUR</strain>
    </source>
</reference>
<evidence type="ECO:0000259" key="12">
    <source>
        <dbReference type="Pfam" id="PF14683"/>
    </source>
</evidence>
<dbReference type="Proteomes" id="UP000714420">
    <property type="component" value="Unassembled WGS sequence"/>
</dbReference>
<accession>A0ABX2AIV2</accession>
<keyword evidence="15" id="KW-1185">Reference proteome</keyword>
<dbReference type="Gene3D" id="2.60.40.1120">
    <property type="entry name" value="Carboxypeptidase-like, regulatory domain"/>
    <property type="match status" value="1"/>
</dbReference>
<comment type="subunit">
    <text evidence="5">Monomer.</text>
</comment>
<dbReference type="InterPro" id="IPR008979">
    <property type="entry name" value="Galactose-bd-like_sf"/>
</dbReference>
<gene>
    <name evidence="14" type="ORF">HPS56_01225</name>
</gene>
<evidence type="ECO:0000256" key="4">
    <source>
        <dbReference type="ARBA" id="ARBA00010418"/>
    </source>
</evidence>
<dbReference type="InterPro" id="IPR010325">
    <property type="entry name" value="Rhamnogal_lyase"/>
</dbReference>
<evidence type="ECO:0000313" key="15">
    <source>
        <dbReference type="Proteomes" id="UP000714420"/>
    </source>
</evidence>
<dbReference type="PANTHER" id="PTHR32018:SF1">
    <property type="entry name" value="RHAMNOGALACTURONAN ENDOLYASE"/>
    <property type="match status" value="1"/>
</dbReference>
<protein>
    <recommendedName>
        <fullName evidence="6">rhamnogalacturonan endolyase</fullName>
        <ecNumber evidence="6">4.2.2.23</ecNumber>
    </recommendedName>
</protein>
<evidence type="ECO:0000256" key="10">
    <source>
        <dbReference type="ARBA" id="ARBA00023239"/>
    </source>
</evidence>
<evidence type="ECO:0000256" key="3">
    <source>
        <dbReference type="ARBA" id="ARBA00004613"/>
    </source>
</evidence>
<dbReference type="Pfam" id="PF14683">
    <property type="entry name" value="CBM-like"/>
    <property type="match status" value="1"/>
</dbReference>
<evidence type="ECO:0000256" key="9">
    <source>
        <dbReference type="ARBA" id="ARBA00022837"/>
    </source>
</evidence>
<dbReference type="CDD" id="cd10317">
    <property type="entry name" value="RGL4_C"/>
    <property type="match status" value="1"/>
</dbReference>
<evidence type="ECO:0000313" key="14">
    <source>
        <dbReference type="EMBL" id="NPD90994.1"/>
    </source>
</evidence>
<evidence type="ECO:0000256" key="5">
    <source>
        <dbReference type="ARBA" id="ARBA00011245"/>
    </source>
</evidence>
<comment type="similarity">
    <text evidence="4">Belongs to the polysaccharide lyase 4 family.</text>
</comment>
<dbReference type="Gene3D" id="2.70.98.10">
    <property type="match status" value="1"/>
</dbReference>
<dbReference type="InterPro" id="IPR011013">
    <property type="entry name" value="Gal_mutarotase_sf_dom"/>
</dbReference>
<dbReference type="SUPFAM" id="SSF49452">
    <property type="entry name" value="Starch-binding domain-like"/>
    <property type="match status" value="1"/>
</dbReference>
<evidence type="ECO:0000256" key="6">
    <source>
        <dbReference type="ARBA" id="ARBA00012437"/>
    </source>
</evidence>
<sequence length="635" mass="69986">MKKLLLTAITALAALGAGAQDNVTMSMKDRTTTMDNGLVRITIGSNGRISNMTRAGSSNNLLGSNGIYFDYTAASNQGLNPSKAEIIKQTDDYAEVLYSNTSDNLRFQQGFIMRKGVSGVYVYVIANGTSGSESVNLREARVCTRLNSGFLNGYVDDRMNGKIPSNSQMAVAEREENTISDATYRMEDGSVYTKYNWAQYVVNDSVHGLMNNNTGVWNIACSHEWINGGPMKQELTVHATSKSPISIMMIQGEHMGASAQIYKDGERKIYGPFFIYVNSATEPGTPDRKAVMIADAKAQASKQMAEWPFEWFENDLYPLDRATVSGHLNVTTGQGNDEIQMVLAEPGVDPYLQGKKYIYWAKTDADGNFSIKNVRKGEYTLYAYATKGDITDELQKNNIIVDAEEVNLGNVDWTPAMYEYKLWQIGENNRMSDGFHFSDTLRNYGLWDLPPANLTYTVGQSVPEKDWYYAQTQNGTWTVKFDLDRTYTGLAYLTMSIAGSANKPKLAVAVNGAKQKEYSMYNDAAIYRSAVLGGRHSLNILKFPASLLKKGTNTVSFTMSGIKNNGGVMYDCIKLEAGNAVTSGITQVETSDNVPVTLYTVGGVKIGTFNSMSDVNVRPGMYIFRQGNKSGKAVF</sequence>
<evidence type="ECO:0000256" key="7">
    <source>
        <dbReference type="ARBA" id="ARBA00022525"/>
    </source>
</evidence>
<proteinExistence type="inferred from homology"/>
<comment type="cofactor">
    <cofactor evidence="2">
        <name>Ca(2+)</name>
        <dbReference type="ChEBI" id="CHEBI:29108"/>
    </cofactor>
</comment>
<dbReference type="InterPro" id="IPR051850">
    <property type="entry name" value="Polysacch_Lyase_4"/>
</dbReference>
<dbReference type="CDD" id="cd10316">
    <property type="entry name" value="RGL4_M"/>
    <property type="match status" value="1"/>
</dbReference>